<dbReference type="PANTHER" id="PTHR48081">
    <property type="entry name" value="AB HYDROLASE SUPERFAMILY PROTEIN C4A8.06C"/>
    <property type="match status" value="1"/>
</dbReference>
<dbReference type="GeneID" id="30191352"/>
<dbReference type="Pfam" id="PF07859">
    <property type="entry name" value="Abhydrolase_3"/>
    <property type="match status" value="1"/>
</dbReference>
<dbReference type="GO" id="GO:0016787">
    <property type="term" value="F:hydrolase activity"/>
    <property type="evidence" value="ECO:0007669"/>
    <property type="project" value="UniProtKB-KW"/>
</dbReference>
<dbReference type="Gene3D" id="3.40.50.1820">
    <property type="entry name" value="alpha/beta hydrolase"/>
    <property type="match status" value="1"/>
</dbReference>
<evidence type="ECO:0000259" key="2">
    <source>
        <dbReference type="Pfam" id="PF07859"/>
    </source>
</evidence>
<organism evidence="3 4">
    <name type="scientific">Cryptococcus wingfieldii CBS 7118</name>
    <dbReference type="NCBI Taxonomy" id="1295528"/>
    <lineage>
        <taxon>Eukaryota</taxon>
        <taxon>Fungi</taxon>
        <taxon>Dikarya</taxon>
        <taxon>Basidiomycota</taxon>
        <taxon>Agaricomycotina</taxon>
        <taxon>Tremellomycetes</taxon>
        <taxon>Tremellales</taxon>
        <taxon>Cryptococcaceae</taxon>
        <taxon>Cryptococcus</taxon>
    </lineage>
</organism>
<comment type="caution">
    <text evidence="3">The sequence shown here is derived from an EMBL/GenBank/DDBJ whole genome shotgun (WGS) entry which is preliminary data.</text>
</comment>
<dbReference type="PANTHER" id="PTHR48081:SF31">
    <property type="entry name" value="STERYL ACETYL HYDROLASE MUG81-RELATED"/>
    <property type="match status" value="1"/>
</dbReference>
<dbReference type="OrthoDB" id="2152029at2759"/>
<evidence type="ECO:0000256" key="1">
    <source>
        <dbReference type="ARBA" id="ARBA00022801"/>
    </source>
</evidence>
<dbReference type="Proteomes" id="UP000094819">
    <property type="component" value="Unassembled WGS sequence"/>
</dbReference>
<dbReference type="EMBL" id="AWGH01000004">
    <property type="protein sequence ID" value="ODO05446.1"/>
    <property type="molecule type" value="Genomic_DNA"/>
</dbReference>
<name>A0A1E3JXG1_9TREE</name>
<keyword evidence="1" id="KW-0378">Hydrolase</keyword>
<dbReference type="InterPro" id="IPR050300">
    <property type="entry name" value="GDXG_lipolytic_enzyme"/>
</dbReference>
<keyword evidence="4" id="KW-1185">Reference proteome</keyword>
<dbReference type="InterPro" id="IPR029058">
    <property type="entry name" value="AB_hydrolase_fold"/>
</dbReference>
<dbReference type="SUPFAM" id="SSF53474">
    <property type="entry name" value="alpha/beta-Hydrolases"/>
    <property type="match status" value="1"/>
</dbReference>
<reference evidence="3 4" key="1">
    <citation type="submission" date="2016-06" db="EMBL/GenBank/DDBJ databases">
        <title>Evolution of pathogenesis and genome organization in the Tremellales.</title>
        <authorList>
            <person name="Cuomo C."/>
            <person name="Litvintseva A."/>
            <person name="Heitman J."/>
            <person name="Chen Y."/>
            <person name="Sun S."/>
            <person name="Springer D."/>
            <person name="Dromer F."/>
            <person name="Young S."/>
            <person name="Zeng Q."/>
            <person name="Chapman S."/>
            <person name="Gujja S."/>
            <person name="Saif S."/>
            <person name="Birren B."/>
        </authorList>
    </citation>
    <scope>NUCLEOTIDE SEQUENCE [LARGE SCALE GENOMIC DNA]</scope>
    <source>
        <strain evidence="3 4">CBS 7118</strain>
    </source>
</reference>
<dbReference type="RefSeq" id="XP_019034101.1">
    <property type="nucleotide sequence ID" value="XM_019174294.1"/>
</dbReference>
<accession>A0A1E3JXG1</accession>
<gene>
    <name evidence="3" type="ORF">L198_02139</name>
</gene>
<protein>
    <recommendedName>
        <fullName evidence="2">Alpha/beta hydrolase fold-3 domain-containing protein</fullName>
    </recommendedName>
</protein>
<dbReference type="AlphaFoldDB" id="A0A1E3JXG1"/>
<dbReference type="InterPro" id="IPR013094">
    <property type="entry name" value="AB_hydrolase_3"/>
</dbReference>
<feature type="domain" description="Alpha/beta hydrolase fold-3" evidence="2">
    <location>
        <begin position="159"/>
        <end position="369"/>
    </location>
</feature>
<sequence length="399" mass="44494">MVALESLLLTDTSRAFRRAAPHPLIFRLISWAIDTVVAVSGIIRIPLLAIAYVLSPTPFPGWSFNRLVQVRTERLRGTLLSWVLPTILFDERQKEEWTFYTEEEREGRVKIDALDIPPVDARWTGGFASLGEVKAETRPAFLICPLKGERAHRTDGRIILHLHGGGYIRGHPLWTPFPYNIARATGLDCLSICYRKCLSPSSSFPAPLFDALSAYFHLTQTLHYPPSSIILLGESAGGHLSLLLSQDLHQLGLPQPGSIALSSPWSDWSPSYPSYAENEPYDCVCMPRLRGAVLSATRYFERKALKSPWFSPSKASPGHWTYLQEEGVDVYLQYGGREAMRDEVAVLGESMKRDGVRVRVREDVNGVHTSALTDGGARKTFEKDLVEMLSDGNGAEDRA</sequence>
<evidence type="ECO:0000313" key="3">
    <source>
        <dbReference type="EMBL" id="ODO05446.1"/>
    </source>
</evidence>
<evidence type="ECO:0000313" key="4">
    <source>
        <dbReference type="Proteomes" id="UP000094819"/>
    </source>
</evidence>
<proteinExistence type="predicted"/>